<dbReference type="Gene3D" id="1.20.120.330">
    <property type="entry name" value="Nucleotidyltransferases domain 2"/>
    <property type="match status" value="1"/>
</dbReference>
<evidence type="ECO:0000259" key="1">
    <source>
        <dbReference type="PROSITE" id="PS50910"/>
    </source>
</evidence>
<feature type="domain" description="HEPN" evidence="1">
    <location>
        <begin position="11"/>
        <end position="128"/>
    </location>
</feature>
<reference evidence="2 3" key="1">
    <citation type="journal article" date="2015" name="Appl. Environ. Microbiol.">
        <title>Nanoarchaeota, Their Sulfolobales Host, and Nanoarchaeota Virus Distribution across Yellowstone National Park Hot Springs.</title>
        <authorList>
            <person name="Munson-McGee J.H."/>
            <person name="Field E.K."/>
            <person name="Bateson M."/>
            <person name="Rooney C."/>
            <person name="Stepanauskas R."/>
            <person name="Young M.J."/>
        </authorList>
    </citation>
    <scope>NUCLEOTIDE SEQUENCE [LARGE SCALE GENOMIC DNA]</scope>
    <source>
        <strain evidence="2">SCGC AC-742_N10</strain>
    </source>
</reference>
<evidence type="ECO:0000313" key="2">
    <source>
        <dbReference type="EMBL" id="PVU74530.1"/>
    </source>
</evidence>
<dbReference type="PROSITE" id="PS50910">
    <property type="entry name" value="HEPN"/>
    <property type="match status" value="1"/>
</dbReference>
<organism evidence="2 3">
    <name type="scientific">Acidianus hospitalis</name>
    <dbReference type="NCBI Taxonomy" id="563177"/>
    <lineage>
        <taxon>Archaea</taxon>
        <taxon>Thermoproteota</taxon>
        <taxon>Thermoprotei</taxon>
        <taxon>Sulfolobales</taxon>
        <taxon>Sulfolobaceae</taxon>
        <taxon>Acidianus</taxon>
    </lineage>
</organism>
<protein>
    <submittedName>
        <fullName evidence="2">HEPN domain-containing protein</fullName>
    </submittedName>
</protein>
<dbReference type="OMA" id="EPPKWHD"/>
<sequence>MNFDDIALSYIRQAEERIELAKTELNKKNYHIVVRFCQEAVELLLKASLKLVGVEVPKFHDVGPTLKTNSSKFPDWFGHKIDLFASYSRSLRKERELSMYGEEETGTPPELLYSEYDANEALRMAQEVLEYVKKLYEEKKKMK</sequence>
<dbReference type="Pfam" id="PF05168">
    <property type="entry name" value="HEPN"/>
    <property type="match status" value="1"/>
</dbReference>
<evidence type="ECO:0000313" key="3">
    <source>
        <dbReference type="Proteomes" id="UP000245638"/>
    </source>
</evidence>
<name>A0A2T9X366_9CREN</name>
<dbReference type="EMBL" id="QEFD01000206">
    <property type="protein sequence ID" value="PVU74530.1"/>
    <property type="molecule type" value="Genomic_DNA"/>
</dbReference>
<accession>A0A2T9X366</accession>
<dbReference type="AlphaFoldDB" id="A0A2T9X366"/>
<dbReference type="SUPFAM" id="SSF81593">
    <property type="entry name" value="Nucleotidyltransferase substrate binding subunit/domain"/>
    <property type="match status" value="1"/>
</dbReference>
<gene>
    <name evidence="2" type="ORF">DDW13_07025</name>
</gene>
<proteinExistence type="predicted"/>
<dbReference type="Proteomes" id="UP000245638">
    <property type="component" value="Unassembled WGS sequence"/>
</dbReference>
<comment type="caution">
    <text evidence="2">The sequence shown here is derived from an EMBL/GenBank/DDBJ whole genome shotgun (WGS) entry which is preliminary data.</text>
</comment>
<dbReference type="InterPro" id="IPR007842">
    <property type="entry name" value="HEPN_dom"/>
</dbReference>
<dbReference type="RefSeq" id="WP_013776728.1">
    <property type="nucleotide sequence ID" value="NC_015518.1"/>
</dbReference>